<feature type="compositionally biased region" description="Acidic residues" evidence="7">
    <location>
        <begin position="106"/>
        <end position="125"/>
    </location>
</feature>
<dbReference type="PROSITE" id="PS51754">
    <property type="entry name" value="OVATE"/>
    <property type="match status" value="1"/>
</dbReference>
<dbReference type="InterPro" id="IPR038933">
    <property type="entry name" value="Ovate"/>
</dbReference>
<protein>
    <recommendedName>
        <fullName evidence="6">Transcription repressor</fullName>
    </recommendedName>
    <alternativeName>
        <fullName evidence="6">Ovate family protein</fullName>
    </alternativeName>
</protein>
<dbReference type="GO" id="GO:0005634">
    <property type="term" value="C:nucleus"/>
    <property type="evidence" value="ECO:0007669"/>
    <property type="project" value="UniProtKB-SubCell"/>
</dbReference>
<evidence type="ECO:0000256" key="2">
    <source>
        <dbReference type="ARBA" id="ARBA00022491"/>
    </source>
</evidence>
<dbReference type="EMBL" id="JAUJYN010000003">
    <property type="protein sequence ID" value="KAK1276688.1"/>
    <property type="molecule type" value="Genomic_DNA"/>
</dbReference>
<gene>
    <name evidence="9" type="ORF">QJS04_geneDACA011668</name>
</gene>
<organism evidence="9 10">
    <name type="scientific">Acorus gramineus</name>
    <name type="common">Dwarf sweet flag</name>
    <dbReference type="NCBI Taxonomy" id="55184"/>
    <lineage>
        <taxon>Eukaryota</taxon>
        <taxon>Viridiplantae</taxon>
        <taxon>Streptophyta</taxon>
        <taxon>Embryophyta</taxon>
        <taxon>Tracheophyta</taxon>
        <taxon>Spermatophyta</taxon>
        <taxon>Magnoliopsida</taxon>
        <taxon>Liliopsida</taxon>
        <taxon>Acoraceae</taxon>
        <taxon>Acorus</taxon>
    </lineage>
</organism>
<evidence type="ECO:0000313" key="10">
    <source>
        <dbReference type="Proteomes" id="UP001179952"/>
    </source>
</evidence>
<dbReference type="AlphaFoldDB" id="A0AAV9BIU2"/>
<proteinExistence type="predicted"/>
<name>A0AAV9BIU2_ACOGR</name>
<evidence type="ECO:0000256" key="4">
    <source>
        <dbReference type="ARBA" id="ARBA00023163"/>
    </source>
</evidence>
<evidence type="ECO:0000256" key="3">
    <source>
        <dbReference type="ARBA" id="ARBA00023015"/>
    </source>
</evidence>
<dbReference type="PANTHER" id="PTHR33057">
    <property type="entry name" value="TRANSCRIPTION REPRESSOR OFP7-RELATED"/>
    <property type="match status" value="1"/>
</dbReference>
<reference evidence="9" key="2">
    <citation type="submission" date="2023-06" db="EMBL/GenBank/DDBJ databases">
        <authorList>
            <person name="Ma L."/>
            <person name="Liu K.-W."/>
            <person name="Li Z."/>
            <person name="Hsiao Y.-Y."/>
            <person name="Qi Y."/>
            <person name="Fu T."/>
            <person name="Tang G."/>
            <person name="Zhang D."/>
            <person name="Sun W.-H."/>
            <person name="Liu D.-K."/>
            <person name="Li Y."/>
            <person name="Chen G.-Z."/>
            <person name="Liu X.-D."/>
            <person name="Liao X.-Y."/>
            <person name="Jiang Y.-T."/>
            <person name="Yu X."/>
            <person name="Hao Y."/>
            <person name="Huang J."/>
            <person name="Zhao X.-W."/>
            <person name="Ke S."/>
            <person name="Chen Y.-Y."/>
            <person name="Wu W.-L."/>
            <person name="Hsu J.-L."/>
            <person name="Lin Y.-F."/>
            <person name="Huang M.-D."/>
            <person name="Li C.-Y."/>
            <person name="Huang L."/>
            <person name="Wang Z.-W."/>
            <person name="Zhao X."/>
            <person name="Zhong W.-Y."/>
            <person name="Peng D.-H."/>
            <person name="Ahmad S."/>
            <person name="Lan S."/>
            <person name="Zhang J.-S."/>
            <person name="Tsai W.-C."/>
            <person name="Van De Peer Y."/>
            <person name="Liu Z.-J."/>
        </authorList>
    </citation>
    <scope>NUCLEOTIDE SEQUENCE</scope>
    <source>
        <strain evidence="9">SCP</strain>
        <tissue evidence="9">Leaves</tissue>
    </source>
</reference>
<sequence length="202" mass="23401">MAKHLKLKISQVITSIQSTCRSYKDLPPPQKQHFHPSILAAAATDDDAPRRKIDSDDGVDVGLDLFPPFKRRVRRIKRPKSKSRSRRRMSTSSSADDKNKWFVSSEGDDEREEEEGEEEEEEETETLISRGAFLSGLAVVKRSEDPRGDFRRSMVEMIVEKELFEERELEELLQCFLSLNSRCHHPAIIHAFSDIWDQLFRV</sequence>
<dbReference type="Proteomes" id="UP001179952">
    <property type="component" value="Unassembled WGS sequence"/>
</dbReference>
<feature type="region of interest" description="Disordered" evidence="7">
    <location>
        <begin position="23"/>
        <end position="59"/>
    </location>
</feature>
<feature type="region of interest" description="Disordered" evidence="7">
    <location>
        <begin position="76"/>
        <end position="126"/>
    </location>
</feature>
<dbReference type="NCBIfam" id="TIGR01568">
    <property type="entry name" value="A_thal_3678"/>
    <property type="match status" value="1"/>
</dbReference>
<evidence type="ECO:0000256" key="1">
    <source>
        <dbReference type="ARBA" id="ARBA00004123"/>
    </source>
</evidence>
<reference evidence="9" key="1">
    <citation type="journal article" date="2023" name="Nat. Commun.">
        <title>Diploid and tetraploid genomes of Acorus and the evolution of monocots.</title>
        <authorList>
            <person name="Ma L."/>
            <person name="Liu K.W."/>
            <person name="Li Z."/>
            <person name="Hsiao Y.Y."/>
            <person name="Qi Y."/>
            <person name="Fu T."/>
            <person name="Tang G.D."/>
            <person name="Zhang D."/>
            <person name="Sun W.H."/>
            <person name="Liu D.K."/>
            <person name="Li Y."/>
            <person name="Chen G.Z."/>
            <person name="Liu X.D."/>
            <person name="Liao X.Y."/>
            <person name="Jiang Y.T."/>
            <person name="Yu X."/>
            <person name="Hao Y."/>
            <person name="Huang J."/>
            <person name="Zhao X.W."/>
            <person name="Ke S."/>
            <person name="Chen Y.Y."/>
            <person name="Wu W.L."/>
            <person name="Hsu J.L."/>
            <person name="Lin Y.F."/>
            <person name="Huang M.D."/>
            <person name="Li C.Y."/>
            <person name="Huang L."/>
            <person name="Wang Z.W."/>
            <person name="Zhao X."/>
            <person name="Zhong W.Y."/>
            <person name="Peng D.H."/>
            <person name="Ahmad S."/>
            <person name="Lan S."/>
            <person name="Zhang J.S."/>
            <person name="Tsai W.C."/>
            <person name="Van de Peer Y."/>
            <person name="Liu Z.J."/>
        </authorList>
    </citation>
    <scope>NUCLEOTIDE SEQUENCE</scope>
    <source>
        <strain evidence="9">SCP</strain>
    </source>
</reference>
<feature type="domain" description="OVATE" evidence="8">
    <location>
        <begin position="139"/>
        <end position="198"/>
    </location>
</feature>
<dbReference type="GO" id="GO:0045892">
    <property type="term" value="P:negative regulation of DNA-templated transcription"/>
    <property type="evidence" value="ECO:0007669"/>
    <property type="project" value="UniProtKB-UniRule"/>
</dbReference>
<keyword evidence="5 6" id="KW-0539">Nucleus</keyword>
<keyword evidence="10" id="KW-1185">Reference proteome</keyword>
<keyword evidence="2 6" id="KW-0678">Repressor</keyword>
<comment type="subcellular location">
    <subcellularLocation>
        <location evidence="1 6">Nucleus</location>
    </subcellularLocation>
</comment>
<evidence type="ECO:0000256" key="6">
    <source>
        <dbReference type="RuleBase" id="RU367028"/>
    </source>
</evidence>
<comment type="caution">
    <text evidence="9">The sequence shown here is derived from an EMBL/GenBank/DDBJ whole genome shotgun (WGS) entry which is preliminary data.</text>
</comment>
<accession>A0AAV9BIU2</accession>
<keyword evidence="3 6" id="KW-0805">Transcription regulation</keyword>
<dbReference type="InterPro" id="IPR006458">
    <property type="entry name" value="Ovate_C"/>
</dbReference>
<evidence type="ECO:0000259" key="8">
    <source>
        <dbReference type="PROSITE" id="PS51754"/>
    </source>
</evidence>
<feature type="compositionally biased region" description="Basic residues" evidence="7">
    <location>
        <begin position="76"/>
        <end position="89"/>
    </location>
</feature>
<keyword evidence="4 6" id="KW-0804">Transcription</keyword>
<evidence type="ECO:0000313" key="9">
    <source>
        <dbReference type="EMBL" id="KAK1276688.1"/>
    </source>
</evidence>
<dbReference type="PANTHER" id="PTHR33057:SF224">
    <property type="entry name" value="TRANSCRIPTION REPRESSOR"/>
    <property type="match status" value="1"/>
</dbReference>
<evidence type="ECO:0000256" key="7">
    <source>
        <dbReference type="SAM" id="MobiDB-lite"/>
    </source>
</evidence>
<comment type="function">
    <text evidence="6">Transcriptional repressor that regulates multiple aspects of plant growth and development.</text>
</comment>
<evidence type="ECO:0000256" key="5">
    <source>
        <dbReference type="ARBA" id="ARBA00023242"/>
    </source>
</evidence>
<dbReference type="Pfam" id="PF04844">
    <property type="entry name" value="Ovate"/>
    <property type="match status" value="1"/>
</dbReference>